<dbReference type="GO" id="GO:0055085">
    <property type="term" value="P:transmembrane transport"/>
    <property type="evidence" value="ECO:0007669"/>
    <property type="project" value="InterPro"/>
</dbReference>
<keyword evidence="10" id="KW-0997">Cell inner membrane</keyword>
<evidence type="ECO:0000256" key="5">
    <source>
        <dbReference type="ARBA" id="ARBA00022692"/>
    </source>
</evidence>
<proteinExistence type="inferred from homology"/>
<dbReference type="GO" id="GO:0022900">
    <property type="term" value="P:electron transport chain"/>
    <property type="evidence" value="ECO:0007669"/>
    <property type="project" value="UniProtKB-UniRule"/>
</dbReference>
<evidence type="ECO:0000256" key="2">
    <source>
        <dbReference type="ARBA" id="ARBA00022553"/>
    </source>
</evidence>
<feature type="transmembrane region" description="Helical" evidence="10">
    <location>
        <begin position="12"/>
        <end position="33"/>
    </location>
</feature>
<dbReference type="AlphaFoldDB" id="A0A4D6Y280"/>
<name>A0A4D6Y280_BUCMH</name>
<comment type="function">
    <text evidence="10">Part of a membrane-bound complex that couples electron transfer with translocation of ions across the membrane.</text>
</comment>
<keyword evidence="9 10" id="KW-0472">Membrane</keyword>
<keyword evidence="5 10" id="KW-0812">Transmembrane</keyword>
<comment type="similarity">
    <text evidence="10">Belongs to the NqrB/RnfD family.</text>
</comment>
<gene>
    <name evidence="10" type="primary">rnfD</name>
    <name evidence="11" type="ORF">D9V73_00555</name>
</gene>
<keyword evidence="4 10" id="KW-0288">FMN</keyword>
<feature type="transmembrane region" description="Helical" evidence="10">
    <location>
        <begin position="39"/>
        <end position="62"/>
    </location>
</feature>
<dbReference type="OrthoDB" id="9776359at2"/>
<keyword evidence="10" id="KW-1003">Cell membrane</keyword>
<dbReference type="EC" id="7.-.-.-" evidence="10"/>
<feature type="transmembrane region" description="Helical" evidence="10">
    <location>
        <begin position="245"/>
        <end position="264"/>
    </location>
</feature>
<dbReference type="NCBIfam" id="TIGR01946">
    <property type="entry name" value="rnfD"/>
    <property type="match status" value="1"/>
</dbReference>
<evidence type="ECO:0000256" key="3">
    <source>
        <dbReference type="ARBA" id="ARBA00022630"/>
    </source>
</evidence>
<evidence type="ECO:0000256" key="6">
    <source>
        <dbReference type="ARBA" id="ARBA00022967"/>
    </source>
</evidence>
<dbReference type="HAMAP" id="MF_00462">
    <property type="entry name" value="RsxD_RnfD"/>
    <property type="match status" value="1"/>
</dbReference>
<dbReference type="InterPro" id="IPR004338">
    <property type="entry name" value="NqrB/RnfD"/>
</dbReference>
<keyword evidence="8 10" id="KW-1133">Transmembrane helix</keyword>
<comment type="cofactor">
    <cofactor evidence="10">
        <name>FMN</name>
        <dbReference type="ChEBI" id="CHEBI:58210"/>
    </cofactor>
</comment>
<organism evidence="11 12">
    <name type="scientific">Buchnera aphidicola subsp. Melaphis rhois</name>
    <dbReference type="NCBI Taxonomy" id="118103"/>
    <lineage>
        <taxon>Bacteria</taxon>
        <taxon>Pseudomonadati</taxon>
        <taxon>Pseudomonadota</taxon>
        <taxon>Gammaproteobacteria</taxon>
        <taxon>Enterobacterales</taxon>
        <taxon>Erwiniaceae</taxon>
        <taxon>Buchnera</taxon>
    </lineage>
</organism>
<comment type="subcellular location">
    <subcellularLocation>
        <location evidence="10">Cell inner membrane</location>
        <topology evidence="10">Multi-pass membrane protein</topology>
    </subcellularLocation>
</comment>
<evidence type="ECO:0000256" key="9">
    <source>
        <dbReference type="ARBA" id="ARBA00023136"/>
    </source>
</evidence>
<dbReference type="Pfam" id="PF03116">
    <property type="entry name" value="NQR2_RnfD_RnfE"/>
    <property type="match status" value="1"/>
</dbReference>
<evidence type="ECO:0000313" key="11">
    <source>
        <dbReference type="EMBL" id="QCI23147.1"/>
    </source>
</evidence>
<dbReference type="GO" id="GO:0005886">
    <property type="term" value="C:plasma membrane"/>
    <property type="evidence" value="ECO:0007669"/>
    <property type="project" value="UniProtKB-SubCell"/>
</dbReference>
<dbReference type="RefSeq" id="WP_158336327.1">
    <property type="nucleotide sequence ID" value="NZ_CP033004.1"/>
</dbReference>
<reference evidence="11 12" key="1">
    <citation type="submission" date="2018-10" db="EMBL/GenBank/DDBJ databases">
        <title>Comparative functional genomics of the obligate endosymbiont Buchnera aphidicola.</title>
        <authorList>
            <person name="Chong R.A."/>
        </authorList>
    </citation>
    <scope>NUCLEOTIDE SEQUENCE [LARGE SCALE GENOMIC DNA]</scope>
    <source>
        <strain evidence="11 12">Mrh</strain>
    </source>
</reference>
<feature type="transmembrane region" description="Helical" evidence="10">
    <location>
        <begin position="95"/>
        <end position="113"/>
    </location>
</feature>
<evidence type="ECO:0000256" key="8">
    <source>
        <dbReference type="ARBA" id="ARBA00022989"/>
    </source>
</evidence>
<feature type="transmembrane region" description="Helical" evidence="10">
    <location>
        <begin position="220"/>
        <end position="238"/>
    </location>
</feature>
<evidence type="ECO:0000256" key="10">
    <source>
        <dbReference type="HAMAP-Rule" id="MF_00462"/>
    </source>
</evidence>
<dbReference type="PANTHER" id="PTHR30578">
    <property type="entry name" value="ELECTRON TRANSPORT COMPLEX PROTEIN RNFD"/>
    <property type="match status" value="1"/>
</dbReference>
<evidence type="ECO:0000256" key="7">
    <source>
        <dbReference type="ARBA" id="ARBA00022982"/>
    </source>
</evidence>
<evidence type="ECO:0000256" key="1">
    <source>
        <dbReference type="ARBA" id="ARBA00022448"/>
    </source>
</evidence>
<dbReference type="EMBL" id="CP033004">
    <property type="protein sequence ID" value="QCI23147.1"/>
    <property type="molecule type" value="Genomic_DNA"/>
</dbReference>
<feature type="transmembrane region" description="Helical" evidence="10">
    <location>
        <begin position="324"/>
        <end position="343"/>
    </location>
</feature>
<evidence type="ECO:0000256" key="4">
    <source>
        <dbReference type="ARBA" id="ARBA00022643"/>
    </source>
</evidence>
<feature type="transmembrane region" description="Helical" evidence="10">
    <location>
        <begin position="270"/>
        <end position="288"/>
    </location>
</feature>
<keyword evidence="2 10" id="KW-0597">Phosphoprotein</keyword>
<dbReference type="InterPro" id="IPR011303">
    <property type="entry name" value="RnfD_bac"/>
</dbReference>
<protein>
    <recommendedName>
        <fullName evidence="10">Ion-translocating oxidoreductase complex subunit D</fullName>
        <ecNumber evidence="10">7.-.-.-</ecNumber>
    </recommendedName>
    <alternativeName>
        <fullName evidence="10">Rnf electron transport complex subunit D</fullName>
    </alternativeName>
</protein>
<keyword evidence="1 10" id="KW-0813">Transport</keyword>
<feature type="transmembrane region" description="Helical" evidence="10">
    <location>
        <begin position="69"/>
        <end position="89"/>
    </location>
</feature>
<evidence type="ECO:0000313" key="12">
    <source>
        <dbReference type="Proteomes" id="UP000298566"/>
    </source>
</evidence>
<feature type="modified residue" description="FMN phosphoryl threonine" evidence="10">
    <location>
        <position position="189"/>
    </location>
</feature>
<dbReference type="PANTHER" id="PTHR30578:SF0">
    <property type="entry name" value="ION-TRANSLOCATING OXIDOREDUCTASE COMPLEX SUBUNIT D"/>
    <property type="match status" value="1"/>
</dbReference>
<comment type="subunit">
    <text evidence="10">The complex is composed of six subunits: RnfA, RnfB, RnfC, RnfD, RnfE and RnfG.</text>
</comment>
<keyword evidence="3 10" id="KW-0285">Flavoprotein</keyword>
<keyword evidence="6 10" id="KW-1278">Translocase</keyword>
<dbReference type="Proteomes" id="UP000298566">
    <property type="component" value="Chromosome"/>
</dbReference>
<feature type="transmembrane region" description="Helical" evidence="10">
    <location>
        <begin position="300"/>
        <end position="318"/>
    </location>
</feature>
<accession>A0A4D6Y280</accession>
<feature type="transmembrane region" description="Helical" evidence="10">
    <location>
        <begin position="125"/>
        <end position="144"/>
    </location>
</feature>
<sequence>MDYRYTKISNIYFCRSTNDIMILVIIAIIPSIIMECYYFTIAVLIQIFLSITASVIFEIIVLKLRKKNLYASLFDVSPVLTGILLGLSLPAFSPWWLSIIGSFFSIIVAKQLYGGLGNNIFNPSMSGYAILLVSFPILMTNWSFQNNLEFVSKLSIKDIISIIFFTNLNDYYKVISQLYEISHFITQATPLEQIRMQNKCIITNVLPCTFLMENISFYRHWIWINFTFFLGGVFLLINKIICWRISFSILFSILFCCLLDFFYFQYADVFPLTQLFLGSTMITAFFIATDPVTTSITKMGRIIFGSFIGIFIWIIRMFGGYPDAISFSVLLANSFVPLIDYYTQPRIYGKSTK</sequence>
<keyword evidence="7 10" id="KW-0249">Electron transport</keyword>